<name>A0A126V0N9_9RHOB</name>
<dbReference type="AlphaFoldDB" id="A0A126V0N9"/>
<feature type="transmembrane region" description="Helical" evidence="1">
    <location>
        <begin position="6"/>
        <end position="32"/>
    </location>
</feature>
<dbReference type="RefSeq" id="WP_039001429.1">
    <property type="nucleotide sequence ID" value="NZ_CP014327.1"/>
</dbReference>
<proteinExistence type="predicted"/>
<sequence>MFASHLLGYTFGHASFLTAVAPLVLLVCYPFLEVVNRLPRFRVMLAPLRDTPERKYPSRKNRAF</sequence>
<dbReference type="EMBL" id="CP014327">
    <property type="protein sequence ID" value="AML51426.1"/>
    <property type="molecule type" value="Genomic_DNA"/>
</dbReference>
<keyword evidence="1" id="KW-1133">Transmembrane helix</keyword>
<protein>
    <submittedName>
        <fullName evidence="2">Uncharacterized protein</fullName>
    </submittedName>
</protein>
<accession>A0A126V0N9</accession>
<evidence type="ECO:0000313" key="3">
    <source>
        <dbReference type="Proteomes" id="UP000070371"/>
    </source>
</evidence>
<keyword evidence="1" id="KW-0812">Transmembrane</keyword>
<evidence type="ECO:0000313" key="2">
    <source>
        <dbReference type="EMBL" id="AML51426.1"/>
    </source>
</evidence>
<keyword evidence="1" id="KW-0472">Membrane</keyword>
<reference evidence="2 3" key="1">
    <citation type="submission" date="2016-02" db="EMBL/GenBank/DDBJ databases">
        <title>Complete genome sequence of Halocynthiibacter arcticus PAMC 20958t from arctic marine sediment.</title>
        <authorList>
            <person name="Lee Y.M."/>
            <person name="Baek K."/>
            <person name="Lee H.K."/>
            <person name="Shin S.C."/>
        </authorList>
    </citation>
    <scope>NUCLEOTIDE SEQUENCE [LARGE SCALE GENOMIC DNA]</scope>
    <source>
        <strain evidence="2">PAMC 20958</strain>
    </source>
</reference>
<keyword evidence="3" id="KW-1185">Reference proteome</keyword>
<gene>
    <name evidence="2" type="ORF">RC74_09305</name>
</gene>
<organism evidence="2 3">
    <name type="scientific">Falsihalocynthiibacter arcticus</name>
    <dbReference type="NCBI Taxonomy" id="1579316"/>
    <lineage>
        <taxon>Bacteria</taxon>
        <taxon>Pseudomonadati</taxon>
        <taxon>Pseudomonadota</taxon>
        <taxon>Alphaproteobacteria</taxon>
        <taxon>Rhodobacterales</taxon>
        <taxon>Roseobacteraceae</taxon>
        <taxon>Falsihalocynthiibacter</taxon>
    </lineage>
</organism>
<dbReference type="Proteomes" id="UP000070371">
    <property type="component" value="Chromosome"/>
</dbReference>
<dbReference type="KEGG" id="hat:RC74_09305"/>
<dbReference type="STRING" id="1579316.RC74_09305"/>
<evidence type="ECO:0000256" key="1">
    <source>
        <dbReference type="SAM" id="Phobius"/>
    </source>
</evidence>